<protein>
    <submittedName>
        <fullName evidence="2">Uncharacterized protein</fullName>
    </submittedName>
</protein>
<dbReference type="Gene3D" id="3.60.10.10">
    <property type="entry name" value="Endonuclease/exonuclease/phosphatase"/>
    <property type="match status" value="1"/>
</dbReference>
<dbReference type="EMBL" id="HACG01047132">
    <property type="protein sequence ID" value="CEK93997.1"/>
    <property type="molecule type" value="Transcribed_RNA"/>
</dbReference>
<accession>A0A0B7BM93</accession>
<evidence type="ECO:0000313" key="2">
    <source>
        <dbReference type="EMBL" id="CEK94002.1"/>
    </source>
</evidence>
<sequence>MQWNEEELNKKIELHNVLKKHGIDLRCIQETHLASTHRFSIIGYDIFRQDKEDRSKE</sequence>
<dbReference type="EMBL" id="HACG01047138">
    <property type="protein sequence ID" value="CEK94003.1"/>
    <property type="molecule type" value="Transcribed_RNA"/>
</dbReference>
<dbReference type="InterPro" id="IPR036691">
    <property type="entry name" value="Endo/exonu/phosph_ase_sf"/>
</dbReference>
<reference evidence="2" key="1">
    <citation type="submission" date="2014-12" db="EMBL/GenBank/DDBJ databases">
        <title>Insight into the proteome of Arion vulgaris.</title>
        <authorList>
            <person name="Aradska J."/>
            <person name="Bulat T."/>
            <person name="Smidak R."/>
            <person name="Sarate P."/>
            <person name="Gangsoo J."/>
            <person name="Sialana F."/>
            <person name="Bilban M."/>
            <person name="Lubec G."/>
        </authorList>
    </citation>
    <scope>NUCLEOTIDE SEQUENCE</scope>
    <source>
        <tissue evidence="2">Skin</tissue>
    </source>
</reference>
<name>A0A0B7BM93_9EUPU</name>
<dbReference type="AlphaFoldDB" id="A0A0B7BM93"/>
<gene>
    <name evidence="2" type="primary">ORF198357</name>
    <name evidence="1" type="synonym">ORF198339</name>
    <name evidence="3" type="synonym">ORF198364</name>
</gene>
<evidence type="ECO:0000313" key="1">
    <source>
        <dbReference type="EMBL" id="CEK93997.1"/>
    </source>
</evidence>
<evidence type="ECO:0000313" key="3">
    <source>
        <dbReference type="EMBL" id="CEK94003.1"/>
    </source>
</evidence>
<dbReference type="EMBL" id="HACG01047137">
    <property type="protein sequence ID" value="CEK94002.1"/>
    <property type="molecule type" value="Transcribed_RNA"/>
</dbReference>
<organism evidence="2">
    <name type="scientific">Arion vulgaris</name>
    <dbReference type="NCBI Taxonomy" id="1028688"/>
    <lineage>
        <taxon>Eukaryota</taxon>
        <taxon>Metazoa</taxon>
        <taxon>Spiralia</taxon>
        <taxon>Lophotrochozoa</taxon>
        <taxon>Mollusca</taxon>
        <taxon>Gastropoda</taxon>
        <taxon>Heterobranchia</taxon>
        <taxon>Euthyneura</taxon>
        <taxon>Panpulmonata</taxon>
        <taxon>Eupulmonata</taxon>
        <taxon>Stylommatophora</taxon>
        <taxon>Helicina</taxon>
        <taxon>Arionoidea</taxon>
        <taxon>Arionidae</taxon>
        <taxon>Arion</taxon>
    </lineage>
</organism>
<proteinExistence type="predicted"/>